<dbReference type="Proteomes" id="UP001213681">
    <property type="component" value="Unassembled WGS sequence"/>
</dbReference>
<dbReference type="Gene3D" id="1.25.40.10">
    <property type="entry name" value="Tetratricopeptide repeat domain"/>
    <property type="match status" value="1"/>
</dbReference>
<dbReference type="GeneID" id="81598826"/>
<dbReference type="RefSeq" id="XP_056767201.1">
    <property type="nucleotide sequence ID" value="XM_056908583.1"/>
</dbReference>
<proteinExistence type="predicted"/>
<evidence type="ECO:0000313" key="1">
    <source>
        <dbReference type="EMBL" id="KAJ5454245.1"/>
    </source>
</evidence>
<reference evidence="1" key="2">
    <citation type="journal article" date="2023" name="IMA Fungus">
        <title>Comparative genomic study of the Penicillium genus elucidates a diverse pangenome and 15 lateral gene transfer events.</title>
        <authorList>
            <person name="Petersen C."/>
            <person name="Sorensen T."/>
            <person name="Nielsen M.R."/>
            <person name="Sondergaard T.E."/>
            <person name="Sorensen J.L."/>
            <person name="Fitzpatrick D.A."/>
            <person name="Frisvad J.C."/>
            <person name="Nielsen K.L."/>
        </authorList>
    </citation>
    <scope>NUCLEOTIDE SEQUENCE</scope>
    <source>
        <strain evidence="1">IBT 16125</strain>
    </source>
</reference>
<evidence type="ECO:0000313" key="2">
    <source>
        <dbReference type="Proteomes" id="UP001213681"/>
    </source>
</evidence>
<dbReference type="AlphaFoldDB" id="A0AAD6C7W1"/>
<sequence>MASTPQSVPDLARLFASRGNVHVQRYLHSQKRDDLERAISTVRTAIGLAQNDSRPVLGPMLAKFGTMWLMRYECTDRKSDLDEALRYTLWALDDVSDLDSDQAIMLATVSHILASRHERVGEGQDLEEAISRMRTAVRIQSTKGEGSLLAIMFNNLGGLLFR</sequence>
<reference evidence="1" key="1">
    <citation type="submission" date="2022-12" db="EMBL/GenBank/DDBJ databases">
        <authorList>
            <person name="Petersen C."/>
        </authorList>
    </citation>
    <scope>NUCLEOTIDE SEQUENCE</scope>
    <source>
        <strain evidence="1">IBT 16125</strain>
    </source>
</reference>
<name>A0AAD6C7W1_9EURO</name>
<comment type="caution">
    <text evidence="1">The sequence shown here is derived from an EMBL/GenBank/DDBJ whole genome shotgun (WGS) entry which is preliminary data.</text>
</comment>
<dbReference type="InterPro" id="IPR011990">
    <property type="entry name" value="TPR-like_helical_dom_sf"/>
</dbReference>
<keyword evidence="2" id="KW-1185">Reference proteome</keyword>
<gene>
    <name evidence="1" type="ORF">N7458_005201</name>
</gene>
<organism evidence="1 2">
    <name type="scientific">Penicillium daleae</name>
    <dbReference type="NCBI Taxonomy" id="63821"/>
    <lineage>
        <taxon>Eukaryota</taxon>
        <taxon>Fungi</taxon>
        <taxon>Dikarya</taxon>
        <taxon>Ascomycota</taxon>
        <taxon>Pezizomycotina</taxon>
        <taxon>Eurotiomycetes</taxon>
        <taxon>Eurotiomycetidae</taxon>
        <taxon>Eurotiales</taxon>
        <taxon>Aspergillaceae</taxon>
        <taxon>Penicillium</taxon>
    </lineage>
</organism>
<accession>A0AAD6C7W1</accession>
<dbReference type="SUPFAM" id="SSF48452">
    <property type="entry name" value="TPR-like"/>
    <property type="match status" value="1"/>
</dbReference>
<protein>
    <submittedName>
        <fullName evidence="1">Uncharacterized protein</fullName>
    </submittedName>
</protein>
<dbReference type="EMBL" id="JAPVEA010000005">
    <property type="protein sequence ID" value="KAJ5454245.1"/>
    <property type="molecule type" value="Genomic_DNA"/>
</dbReference>